<keyword evidence="4" id="KW-0722">Serine protease inhibitor</keyword>
<evidence type="ECO:0000256" key="7">
    <source>
        <dbReference type="ARBA" id="ARBA00034146"/>
    </source>
</evidence>
<evidence type="ECO:0000256" key="3">
    <source>
        <dbReference type="ARBA" id="ARBA00022690"/>
    </source>
</evidence>
<dbReference type="AlphaFoldDB" id="J9DV53"/>
<dbReference type="InterPro" id="IPR050098">
    <property type="entry name" value="TFPI/VKTCI-like"/>
</dbReference>
<dbReference type="Proteomes" id="UP000004810">
    <property type="component" value="Unassembled WGS sequence"/>
</dbReference>
<dbReference type="CDD" id="cd00109">
    <property type="entry name" value="Kunitz-type"/>
    <property type="match status" value="1"/>
</dbReference>
<accession>J9DV53</accession>
<dbReference type="Gene3D" id="4.10.410.10">
    <property type="entry name" value="Pancreatic trypsin inhibitor Kunitz domain"/>
    <property type="match status" value="1"/>
</dbReference>
<feature type="non-terminal residue" evidence="9">
    <location>
        <position position="119"/>
    </location>
</feature>
<keyword evidence="3" id="KW-0646">Protease inhibitor</keyword>
<feature type="non-terminal residue" evidence="9">
    <location>
        <position position="1"/>
    </location>
</feature>
<evidence type="ECO:0000256" key="2">
    <source>
        <dbReference type="ARBA" id="ARBA00022525"/>
    </source>
</evidence>
<keyword evidence="6" id="KW-1199">Hemostasis impairing toxin</keyword>
<keyword evidence="6" id="KW-0800">Toxin</keyword>
<evidence type="ECO:0000259" key="8">
    <source>
        <dbReference type="PROSITE" id="PS50279"/>
    </source>
</evidence>
<dbReference type="PROSITE" id="PS50279">
    <property type="entry name" value="BPTI_KUNITZ_2"/>
    <property type="match status" value="1"/>
</dbReference>
<gene>
    <name evidence="9" type="ORF">WUBG_15530</name>
</gene>
<name>J9DV53_WUCBA</name>
<evidence type="ECO:0000313" key="9">
    <source>
        <dbReference type="EMBL" id="EJW73566.1"/>
    </source>
</evidence>
<organism evidence="9 10">
    <name type="scientific">Wuchereria bancrofti</name>
    <dbReference type="NCBI Taxonomy" id="6293"/>
    <lineage>
        <taxon>Eukaryota</taxon>
        <taxon>Metazoa</taxon>
        <taxon>Ecdysozoa</taxon>
        <taxon>Nematoda</taxon>
        <taxon>Chromadorea</taxon>
        <taxon>Rhabditida</taxon>
        <taxon>Spirurina</taxon>
        <taxon>Spiruromorpha</taxon>
        <taxon>Filarioidea</taxon>
        <taxon>Onchocercidae</taxon>
        <taxon>Wuchereria</taxon>
    </lineage>
</organism>
<dbReference type="Pfam" id="PF00014">
    <property type="entry name" value="Kunitz_BPTI"/>
    <property type="match status" value="1"/>
</dbReference>
<dbReference type="GO" id="GO:0004867">
    <property type="term" value="F:serine-type endopeptidase inhibitor activity"/>
    <property type="evidence" value="ECO:0007669"/>
    <property type="project" value="UniProtKB-KW"/>
</dbReference>
<evidence type="ECO:0000313" key="10">
    <source>
        <dbReference type="Proteomes" id="UP000004810"/>
    </source>
</evidence>
<dbReference type="EMBL" id="ADBV01013830">
    <property type="protein sequence ID" value="EJW73566.1"/>
    <property type="molecule type" value="Genomic_DNA"/>
</dbReference>
<proteinExistence type="predicted"/>
<reference evidence="10" key="1">
    <citation type="submission" date="2012-08" db="EMBL/GenBank/DDBJ databases">
        <title>The Genome Sequence of Wuchereria bancrofti.</title>
        <authorList>
            <person name="Nutman T.B."/>
            <person name="Fink D.L."/>
            <person name="Russ C."/>
            <person name="Young S."/>
            <person name="Zeng Q."/>
            <person name="Koehrsen M."/>
            <person name="Alvarado L."/>
            <person name="Berlin A."/>
            <person name="Chapman S.B."/>
            <person name="Chen Z."/>
            <person name="Freedman E."/>
            <person name="Gellesch M."/>
            <person name="Goldberg J."/>
            <person name="Griggs A."/>
            <person name="Gujja S."/>
            <person name="Heilman E.R."/>
            <person name="Heiman D."/>
            <person name="Hepburn T."/>
            <person name="Howarth C."/>
            <person name="Jen D."/>
            <person name="Larson L."/>
            <person name="Lewis B."/>
            <person name="Mehta T."/>
            <person name="Park D."/>
            <person name="Pearson M."/>
            <person name="Roberts A."/>
            <person name="Saif S."/>
            <person name="Shea T."/>
            <person name="Shenoy N."/>
            <person name="Sisk P."/>
            <person name="Stolte C."/>
            <person name="Sykes S."/>
            <person name="Walk T."/>
            <person name="White J."/>
            <person name="Yandava C."/>
            <person name="Haas B."/>
            <person name="Henn M.R."/>
            <person name="Nusbaum C."/>
            <person name="Birren B."/>
        </authorList>
    </citation>
    <scope>NUCLEOTIDE SEQUENCE [LARGE SCALE GENOMIC DNA]</scope>
    <source>
        <strain evidence="10">NA</strain>
    </source>
</reference>
<evidence type="ECO:0000256" key="1">
    <source>
        <dbReference type="ARBA" id="ARBA00004613"/>
    </source>
</evidence>
<comment type="subcellular location">
    <subcellularLocation>
        <location evidence="1">Secreted</location>
    </subcellularLocation>
</comment>
<keyword evidence="5" id="KW-1015">Disulfide bond</keyword>
<dbReference type="PANTHER" id="PTHR10083:SF376">
    <property type="entry name" value="SERINE PEPTIDASE INHIBITOR, KUNITZ TYPE, 3"/>
    <property type="match status" value="1"/>
</dbReference>
<dbReference type="InterPro" id="IPR036880">
    <property type="entry name" value="Kunitz_BPTI_sf"/>
</dbReference>
<evidence type="ECO:0000256" key="6">
    <source>
        <dbReference type="ARBA" id="ARBA00023240"/>
    </source>
</evidence>
<protein>
    <recommendedName>
        <fullName evidence="8">BPTI/Kunitz inhibitor domain-containing protein</fullName>
    </recommendedName>
</protein>
<dbReference type="GO" id="GO:0005615">
    <property type="term" value="C:extracellular space"/>
    <property type="evidence" value="ECO:0007669"/>
    <property type="project" value="TreeGrafter"/>
</dbReference>
<dbReference type="SMART" id="SM00131">
    <property type="entry name" value="KU"/>
    <property type="match status" value="1"/>
</dbReference>
<evidence type="ECO:0000256" key="4">
    <source>
        <dbReference type="ARBA" id="ARBA00022900"/>
    </source>
</evidence>
<feature type="domain" description="BPTI/Kunitz inhibitor" evidence="8">
    <location>
        <begin position="8"/>
        <end position="58"/>
    </location>
</feature>
<dbReference type="SUPFAM" id="SSF57362">
    <property type="entry name" value="BPTI-like"/>
    <property type="match status" value="1"/>
</dbReference>
<keyword evidence="7" id="KW-1203">Blood coagulation cascade inhibiting toxin</keyword>
<dbReference type="PANTHER" id="PTHR10083">
    <property type="entry name" value="KUNITZ-TYPE PROTEASE INHIBITOR-RELATED"/>
    <property type="match status" value="1"/>
</dbReference>
<evidence type="ECO:0000256" key="5">
    <source>
        <dbReference type="ARBA" id="ARBA00023157"/>
    </source>
</evidence>
<sequence>NTSDGNICLLPNVPGTGPYKIPRFYYDSRNKACKQFVYTGFGGNSNRFTKYQQCSETCLNPGSLATTTVAPPPSVTTQITTKEMFTLSTESTFNFEKFKQLQSLTTVLPQHSVLIEEVK</sequence>
<comment type="caution">
    <text evidence="9">The sequence shown here is derived from an EMBL/GenBank/DDBJ whole genome shotgun (WGS) entry which is preliminary data.</text>
</comment>
<keyword evidence="2" id="KW-0964">Secreted</keyword>
<dbReference type="InterPro" id="IPR002223">
    <property type="entry name" value="Kunitz_BPTI"/>
</dbReference>